<dbReference type="Proteomes" id="UP000663842">
    <property type="component" value="Unassembled WGS sequence"/>
</dbReference>
<comment type="cofactor">
    <cofactor evidence="1">
        <name>Mg(2+)</name>
        <dbReference type="ChEBI" id="CHEBI:18420"/>
    </cofactor>
</comment>
<keyword evidence="1" id="KW-0347">Helicase</keyword>
<evidence type="ECO:0000313" key="4">
    <source>
        <dbReference type="EMBL" id="CAF4186948.1"/>
    </source>
</evidence>
<keyword evidence="1" id="KW-0234">DNA repair</keyword>
<dbReference type="SUPFAM" id="SSF52540">
    <property type="entry name" value="P-loop containing nucleoside triphosphate hydrolases"/>
    <property type="match status" value="2"/>
</dbReference>
<comment type="similarity">
    <text evidence="1">Belongs to the helicase family.</text>
</comment>
<accession>A0A820B441</accession>
<dbReference type="GO" id="GO:0016787">
    <property type="term" value="F:hydrolase activity"/>
    <property type="evidence" value="ECO:0007669"/>
    <property type="project" value="UniProtKB-KW"/>
</dbReference>
<evidence type="ECO:0000313" key="5">
    <source>
        <dbReference type="Proteomes" id="UP000663842"/>
    </source>
</evidence>
<sequence length="424" mass="46979">MLLHCNPSNPIDLWNLFKTNMPDNFMRHFDAKTTEAMVFYDIEAMLAEQGRSFSDFGIPIPSVFCPLQSKSINKEEELRFGQKMYETLNEAQCLEVAKILGAYHRRSATTASCFFIDGAGGTGKTYLYNTLCHLFRGQGVSVLTVAWTRIAANLLSEGRTVHSRFKLPVPLLETSTSSIRPNTKKADTIGKADVVIWDEAPMDPSYALKAADILLRDIMNISVPFGGKIMLGNGELPASENDEIDLPTGCISDGNLVGEIFGKHISLEDIPNLCDRMILCPQNEHSLIVNEQVLQRLPGIEKVYSSVNDIECDDGEDICNYPTEFLNSLTPSGMPPLKPNLKPGAIVMLRRNLDVNRGLCNGTRLIVRRLHNHTVDCEVATGSNKGNRTLIPRTSLIPSDTFLPFKLITQAPVPNSPIICYGYQ</sequence>
<dbReference type="GO" id="GO:0005524">
    <property type="term" value="F:ATP binding"/>
    <property type="evidence" value="ECO:0007669"/>
    <property type="project" value="UniProtKB-KW"/>
</dbReference>
<proteinExistence type="inferred from homology"/>
<dbReference type="GO" id="GO:0006310">
    <property type="term" value="P:DNA recombination"/>
    <property type="evidence" value="ECO:0007669"/>
    <property type="project" value="UniProtKB-KW"/>
</dbReference>
<dbReference type="GO" id="GO:0006281">
    <property type="term" value="P:DNA repair"/>
    <property type="evidence" value="ECO:0007669"/>
    <property type="project" value="UniProtKB-KW"/>
</dbReference>
<dbReference type="InterPro" id="IPR049163">
    <property type="entry name" value="Pif1-like_2B_dom"/>
</dbReference>
<organism evidence="4 5">
    <name type="scientific">Rotaria magnacalcarata</name>
    <dbReference type="NCBI Taxonomy" id="392030"/>
    <lineage>
        <taxon>Eukaryota</taxon>
        <taxon>Metazoa</taxon>
        <taxon>Spiralia</taxon>
        <taxon>Gnathifera</taxon>
        <taxon>Rotifera</taxon>
        <taxon>Eurotatoria</taxon>
        <taxon>Bdelloidea</taxon>
        <taxon>Philodinida</taxon>
        <taxon>Philodinidae</taxon>
        <taxon>Rotaria</taxon>
    </lineage>
</organism>
<keyword evidence="1" id="KW-0067">ATP-binding</keyword>
<dbReference type="InterPro" id="IPR010285">
    <property type="entry name" value="DNA_helicase_pif1-like_DEAD"/>
</dbReference>
<keyword evidence="1" id="KW-0233">DNA recombination</keyword>
<evidence type="ECO:0000256" key="1">
    <source>
        <dbReference type="RuleBase" id="RU363044"/>
    </source>
</evidence>
<dbReference type="Gene3D" id="3.40.50.300">
    <property type="entry name" value="P-loop containing nucleotide triphosphate hydrolases"/>
    <property type="match status" value="1"/>
</dbReference>
<name>A0A820B441_9BILA</name>
<dbReference type="Pfam" id="PF05970">
    <property type="entry name" value="PIF1"/>
    <property type="match status" value="1"/>
</dbReference>
<protein>
    <recommendedName>
        <fullName evidence="1">ATP-dependent DNA helicase</fullName>
        <ecNumber evidence="1">5.6.2.3</ecNumber>
    </recommendedName>
</protein>
<feature type="domain" description="DNA helicase Pif1-like 2B" evidence="3">
    <location>
        <begin position="324"/>
        <end position="370"/>
    </location>
</feature>
<dbReference type="PANTHER" id="PTHR10492:SF57">
    <property type="entry name" value="ATP-DEPENDENT DNA HELICASE"/>
    <property type="match status" value="1"/>
</dbReference>
<dbReference type="GO" id="GO:0000723">
    <property type="term" value="P:telomere maintenance"/>
    <property type="evidence" value="ECO:0007669"/>
    <property type="project" value="InterPro"/>
</dbReference>
<dbReference type="InterPro" id="IPR027417">
    <property type="entry name" value="P-loop_NTPase"/>
</dbReference>
<feature type="domain" description="DNA helicase Pif1-like DEAD-box helicase" evidence="2">
    <location>
        <begin position="107"/>
        <end position="231"/>
    </location>
</feature>
<keyword evidence="1" id="KW-0227">DNA damage</keyword>
<evidence type="ECO:0000259" key="2">
    <source>
        <dbReference type="Pfam" id="PF05970"/>
    </source>
</evidence>
<dbReference type="EC" id="5.6.2.3" evidence="1"/>
<dbReference type="Pfam" id="PF21530">
    <property type="entry name" value="Pif1_2B_dom"/>
    <property type="match status" value="1"/>
</dbReference>
<comment type="catalytic activity">
    <reaction evidence="1">
        <text>ATP + H2O = ADP + phosphate + H(+)</text>
        <dbReference type="Rhea" id="RHEA:13065"/>
        <dbReference type="ChEBI" id="CHEBI:15377"/>
        <dbReference type="ChEBI" id="CHEBI:15378"/>
        <dbReference type="ChEBI" id="CHEBI:30616"/>
        <dbReference type="ChEBI" id="CHEBI:43474"/>
        <dbReference type="ChEBI" id="CHEBI:456216"/>
        <dbReference type="EC" id="5.6.2.3"/>
    </reaction>
</comment>
<evidence type="ECO:0000259" key="3">
    <source>
        <dbReference type="Pfam" id="PF21530"/>
    </source>
</evidence>
<keyword evidence="1" id="KW-0547">Nucleotide-binding</keyword>
<dbReference type="EMBL" id="CAJOBF010005794">
    <property type="protein sequence ID" value="CAF4186948.1"/>
    <property type="molecule type" value="Genomic_DNA"/>
</dbReference>
<dbReference type="AlphaFoldDB" id="A0A820B441"/>
<gene>
    <name evidence="4" type="ORF">UXM345_LOCUS27199</name>
</gene>
<keyword evidence="1" id="KW-0378">Hydrolase</keyword>
<dbReference type="PANTHER" id="PTHR10492">
    <property type="match status" value="1"/>
</dbReference>
<comment type="caution">
    <text evidence="4">The sequence shown here is derived from an EMBL/GenBank/DDBJ whole genome shotgun (WGS) entry which is preliminary data.</text>
</comment>
<reference evidence="4" key="1">
    <citation type="submission" date="2021-02" db="EMBL/GenBank/DDBJ databases">
        <authorList>
            <person name="Nowell W R."/>
        </authorList>
    </citation>
    <scope>NUCLEOTIDE SEQUENCE</scope>
</reference>
<dbReference type="GO" id="GO:0043139">
    <property type="term" value="F:5'-3' DNA helicase activity"/>
    <property type="evidence" value="ECO:0007669"/>
    <property type="project" value="UniProtKB-EC"/>
</dbReference>